<accession>A0A284RL93</accession>
<sequence length="87" mass="9573">MVAPPFLASLLLTTYQEGTALSSAFNTTLRRPERVNSTCWPSPRSHCNSTDVSLSSSSPLVTLHPLVKYKDPTYTVFGRSVGRQMGR</sequence>
<gene>
    <name evidence="1" type="ORF">ARMOST_12897</name>
</gene>
<proteinExistence type="predicted"/>
<evidence type="ECO:0000313" key="2">
    <source>
        <dbReference type="Proteomes" id="UP000219338"/>
    </source>
</evidence>
<protein>
    <submittedName>
        <fullName evidence="1">Uncharacterized protein</fullName>
    </submittedName>
</protein>
<dbReference type="AlphaFoldDB" id="A0A284RL93"/>
<keyword evidence="2" id="KW-1185">Reference proteome</keyword>
<dbReference type="Proteomes" id="UP000219338">
    <property type="component" value="Unassembled WGS sequence"/>
</dbReference>
<evidence type="ECO:0000313" key="1">
    <source>
        <dbReference type="EMBL" id="SJL09519.1"/>
    </source>
</evidence>
<organism evidence="1 2">
    <name type="scientific">Armillaria ostoyae</name>
    <name type="common">Armillaria root rot fungus</name>
    <dbReference type="NCBI Taxonomy" id="47428"/>
    <lineage>
        <taxon>Eukaryota</taxon>
        <taxon>Fungi</taxon>
        <taxon>Dikarya</taxon>
        <taxon>Basidiomycota</taxon>
        <taxon>Agaricomycotina</taxon>
        <taxon>Agaricomycetes</taxon>
        <taxon>Agaricomycetidae</taxon>
        <taxon>Agaricales</taxon>
        <taxon>Marasmiineae</taxon>
        <taxon>Physalacriaceae</taxon>
        <taxon>Armillaria</taxon>
    </lineage>
</organism>
<name>A0A284RL93_ARMOS</name>
<dbReference type="EMBL" id="FUEG01000010">
    <property type="protein sequence ID" value="SJL09519.1"/>
    <property type="molecule type" value="Genomic_DNA"/>
</dbReference>
<reference evidence="2" key="1">
    <citation type="journal article" date="2017" name="Nat. Ecol. Evol.">
        <title>Genome expansion and lineage-specific genetic innovations in the forest pathogenic fungi Armillaria.</title>
        <authorList>
            <person name="Sipos G."/>
            <person name="Prasanna A.N."/>
            <person name="Walter M.C."/>
            <person name="O'Connor E."/>
            <person name="Balint B."/>
            <person name="Krizsan K."/>
            <person name="Kiss B."/>
            <person name="Hess J."/>
            <person name="Varga T."/>
            <person name="Slot J."/>
            <person name="Riley R."/>
            <person name="Boka B."/>
            <person name="Rigling D."/>
            <person name="Barry K."/>
            <person name="Lee J."/>
            <person name="Mihaltcheva S."/>
            <person name="LaButti K."/>
            <person name="Lipzen A."/>
            <person name="Waldron R."/>
            <person name="Moloney N.M."/>
            <person name="Sperisen C."/>
            <person name="Kredics L."/>
            <person name="Vagvoelgyi C."/>
            <person name="Patrignani A."/>
            <person name="Fitzpatrick D."/>
            <person name="Nagy I."/>
            <person name="Doyle S."/>
            <person name="Anderson J.B."/>
            <person name="Grigoriev I.V."/>
            <person name="Gueldener U."/>
            <person name="Muensterkoetter M."/>
            <person name="Nagy L.G."/>
        </authorList>
    </citation>
    <scope>NUCLEOTIDE SEQUENCE [LARGE SCALE GENOMIC DNA]</scope>
    <source>
        <strain evidence="2">C18/9</strain>
    </source>
</reference>